<comment type="cofactor">
    <cofactor evidence="1">
        <name>Mg(2+)</name>
        <dbReference type="ChEBI" id="CHEBI:18420"/>
    </cofactor>
</comment>
<dbReference type="GO" id="GO:0003677">
    <property type="term" value="F:DNA binding"/>
    <property type="evidence" value="ECO:0007669"/>
    <property type="project" value="InterPro"/>
</dbReference>
<dbReference type="SUPFAM" id="SSF64496">
    <property type="entry name" value="DNA-binding domain of intron-encoded endonucleases"/>
    <property type="match status" value="1"/>
</dbReference>
<dbReference type="SMART" id="SM00465">
    <property type="entry name" value="GIYc"/>
    <property type="match status" value="1"/>
</dbReference>
<evidence type="ECO:0000256" key="3">
    <source>
        <dbReference type="ARBA" id="ARBA00022842"/>
    </source>
</evidence>
<protein>
    <submittedName>
        <fullName evidence="5">Putative Seg-like homing DNA endonuclease</fullName>
    </submittedName>
</protein>
<dbReference type="EMBL" id="GU911519">
    <property type="protein sequence ID" value="ADG36121.1"/>
    <property type="molecule type" value="Genomic_DNA"/>
</dbReference>
<evidence type="ECO:0000256" key="2">
    <source>
        <dbReference type="ARBA" id="ARBA00010045"/>
    </source>
</evidence>
<dbReference type="NCBIfam" id="TIGR01453">
    <property type="entry name" value="grpIintron_endo"/>
    <property type="match status" value="1"/>
</dbReference>
<evidence type="ECO:0000313" key="6">
    <source>
        <dbReference type="Proteomes" id="UP000008730"/>
    </source>
</evidence>
<dbReference type="GO" id="GO:0004519">
    <property type="term" value="F:endonuclease activity"/>
    <property type="evidence" value="ECO:0007669"/>
    <property type="project" value="UniProtKB-KW"/>
</dbReference>
<sequence>MNIFYTVYKVTNSINGKIYIGAHKTHDVNDSYLGSGRLILKAIAKHGTENFSKEILHVFETEQEMFDAESELVTEEFVKLDTNYNIDLGGKGGGARSEEVRKKIAESMRIVATGKTHSAESKAKMSVAHKGKKLSNATKLKISKATKGFKMPEEDVKRRAELLRGIPRSESAKASMRSAFINTPDKVCPHCQKSCKPAPYKRWHGDNCRMKEIV</sequence>
<dbReference type="RefSeq" id="YP_004009773.1">
    <property type="nucleotide sequence ID" value="NC_014661.1"/>
</dbReference>
<reference evidence="5 6" key="1">
    <citation type="journal article" date="2010" name="Virol. J.">
        <title>Genomes of the T4-related bacteriophages as windows on microbial genome evolution.</title>
        <authorList>
            <person name="Petrov V.M."/>
            <person name="Ratnayaka S."/>
            <person name="Nolan J.M."/>
            <person name="Miller E.S."/>
            <person name="Karam J.D."/>
        </authorList>
    </citation>
    <scope>NUCLEOTIDE SEQUENCE [LARGE SCALE GENOMIC DNA]</scope>
</reference>
<keyword evidence="6" id="KW-1185">Reference proteome</keyword>
<dbReference type="Pfam" id="PF07460">
    <property type="entry name" value="NUMOD3"/>
    <property type="match status" value="1"/>
</dbReference>
<dbReference type="Gene3D" id="3.40.1440.10">
    <property type="entry name" value="GIY-YIG endonuclease"/>
    <property type="match status" value="1"/>
</dbReference>
<keyword evidence="3" id="KW-0460">Magnesium</keyword>
<dbReference type="CDD" id="cd10444">
    <property type="entry name" value="GIY-YIG_SegABCDEFG"/>
    <property type="match status" value="1"/>
</dbReference>
<evidence type="ECO:0000313" key="5">
    <source>
        <dbReference type="EMBL" id="ADG36121.1"/>
    </source>
</evidence>
<dbReference type="Proteomes" id="UP000008730">
    <property type="component" value="Segment"/>
</dbReference>
<dbReference type="InterPro" id="IPR000305">
    <property type="entry name" value="GIY-YIG_endonuc"/>
</dbReference>
<dbReference type="InterPro" id="IPR006350">
    <property type="entry name" value="Intron_endoG1"/>
</dbReference>
<dbReference type="InterPro" id="IPR035901">
    <property type="entry name" value="GIY-YIG_endonuc_sf"/>
</dbReference>
<dbReference type="InterPro" id="IPR003611">
    <property type="entry name" value="NUMOD3"/>
</dbReference>
<gene>
    <name evidence="5" type="ORF">Acj61p156</name>
</gene>
<dbReference type="KEGG" id="vg:9926047"/>
<evidence type="ECO:0000256" key="1">
    <source>
        <dbReference type="ARBA" id="ARBA00001946"/>
    </source>
</evidence>
<keyword evidence="5" id="KW-0540">Nuclease</keyword>
<name>E5E4D7_9CAUD</name>
<keyword evidence="5" id="KW-0378">Hydrolase</keyword>
<dbReference type="OrthoDB" id="19714at10239"/>
<dbReference type="SMART" id="SM00496">
    <property type="entry name" value="IENR2"/>
    <property type="match status" value="4"/>
</dbReference>
<feature type="domain" description="GIY-YIG" evidence="4">
    <location>
        <begin position="3"/>
        <end position="86"/>
    </location>
</feature>
<comment type="similarity">
    <text evidence="2">To endonucleases of group I introns of fungi and phage.</text>
</comment>
<accession>E5E4D7</accession>
<proteinExistence type="predicted"/>
<organism evidence="5 6">
    <name type="scientific">Acinetobacter phage Acj61</name>
    <dbReference type="NCBI Taxonomy" id="760732"/>
    <lineage>
        <taxon>Viruses</taxon>
        <taxon>Duplodnaviria</taxon>
        <taxon>Heunggongvirae</taxon>
        <taxon>Uroviricota</taxon>
        <taxon>Caudoviricetes</taxon>
        <taxon>Pantevenvirales</taxon>
        <taxon>Straboviridae</taxon>
        <taxon>Twarogvirinae</taxon>
        <taxon>Lasallevirus</taxon>
        <taxon>Lasallevirus Acj61</taxon>
        <taxon>Acinetobacter virus Acj61</taxon>
    </lineage>
</organism>
<dbReference type="PROSITE" id="PS50164">
    <property type="entry name" value="GIY_YIG"/>
    <property type="match status" value="1"/>
</dbReference>
<keyword evidence="5" id="KW-0255">Endonuclease</keyword>
<dbReference type="SUPFAM" id="SSF82771">
    <property type="entry name" value="GIY-YIG endonuclease"/>
    <property type="match status" value="1"/>
</dbReference>
<evidence type="ECO:0000259" key="4">
    <source>
        <dbReference type="PROSITE" id="PS50164"/>
    </source>
</evidence>
<dbReference type="GeneID" id="9926047"/>